<proteinExistence type="predicted"/>
<dbReference type="Pfam" id="PF14261">
    <property type="entry name" value="DUF4351"/>
    <property type="match status" value="1"/>
</dbReference>
<dbReference type="AlphaFoldDB" id="A0A6N7IME2"/>
<sequence length="114" mass="13224">MQAIMLNIMEYLYGKYGGYRRIDQEVKNMIKTFYDPGLVEKGRREGIQLGRQEGRQEGIILILLKLIKKRLGAVPQDIEERINSLELAQLEALAEKILEITTEKELRQAIALRH</sequence>
<name>A0A6N7IME2_9FIRM</name>
<reference evidence="2 3" key="1">
    <citation type="submission" date="2019-10" db="EMBL/GenBank/DDBJ databases">
        <title>Comparative genomics of sulfur disproportionating microorganisms.</title>
        <authorList>
            <person name="Ward L.M."/>
            <person name="Bertran E."/>
            <person name="Johnston D."/>
        </authorList>
    </citation>
    <scope>NUCLEOTIDE SEQUENCE [LARGE SCALE GENOMIC DNA]</scope>
    <source>
        <strain evidence="2 3">DSM 14055</strain>
    </source>
</reference>
<dbReference type="EMBL" id="WHYR01000004">
    <property type="protein sequence ID" value="MQL51142.1"/>
    <property type="molecule type" value="Genomic_DNA"/>
</dbReference>
<protein>
    <submittedName>
        <fullName evidence="2">DUF4351 domain-containing protein</fullName>
    </submittedName>
</protein>
<evidence type="ECO:0000313" key="2">
    <source>
        <dbReference type="EMBL" id="MQL51142.1"/>
    </source>
</evidence>
<organism evidence="2 3">
    <name type="scientific">Desulfofundulus thermobenzoicus</name>
    <dbReference type="NCBI Taxonomy" id="29376"/>
    <lineage>
        <taxon>Bacteria</taxon>
        <taxon>Bacillati</taxon>
        <taxon>Bacillota</taxon>
        <taxon>Clostridia</taxon>
        <taxon>Eubacteriales</taxon>
        <taxon>Peptococcaceae</taxon>
        <taxon>Desulfofundulus</taxon>
    </lineage>
</organism>
<dbReference type="InterPro" id="IPR025587">
    <property type="entry name" value="DUF4351"/>
</dbReference>
<accession>A0A6N7IME2</accession>
<dbReference type="OrthoDB" id="1911760at2"/>
<dbReference type="PANTHER" id="PTHR35586:SF1">
    <property type="entry name" value="SLL1691 PROTEIN"/>
    <property type="match status" value="1"/>
</dbReference>
<keyword evidence="3" id="KW-1185">Reference proteome</keyword>
<evidence type="ECO:0000259" key="1">
    <source>
        <dbReference type="Pfam" id="PF14261"/>
    </source>
</evidence>
<comment type="caution">
    <text evidence="2">The sequence shown here is derived from an EMBL/GenBank/DDBJ whole genome shotgun (WGS) entry which is preliminary data.</text>
</comment>
<dbReference type="PANTHER" id="PTHR35586">
    <property type="entry name" value="SLL1691 PROTEIN"/>
    <property type="match status" value="1"/>
</dbReference>
<gene>
    <name evidence="2" type="ORF">GFC01_02450</name>
</gene>
<dbReference type="Proteomes" id="UP000441717">
    <property type="component" value="Unassembled WGS sequence"/>
</dbReference>
<evidence type="ECO:0000313" key="3">
    <source>
        <dbReference type="Proteomes" id="UP000441717"/>
    </source>
</evidence>
<feature type="domain" description="DUF4351" evidence="1">
    <location>
        <begin position="52"/>
        <end position="108"/>
    </location>
</feature>